<reference evidence="1 2" key="1">
    <citation type="submission" date="2013-08" db="EMBL/GenBank/DDBJ databases">
        <authorList>
            <person name="Durkin A.S."/>
            <person name="Haft D.R."/>
            <person name="McCorrison J."/>
            <person name="Torralba M."/>
            <person name="Gillis M."/>
            <person name="Haft D.H."/>
            <person name="Methe B."/>
            <person name="Sutton G."/>
            <person name="Nelson K.E."/>
        </authorList>
    </citation>
    <scope>NUCLEOTIDE SEQUENCE [LARGE SCALE GENOMIC DNA]</scope>
    <source>
        <strain evidence="1 2">F0195</strain>
    </source>
</reference>
<sequence length="71" mass="7825">MRDVLHGTSLSKVSYKTYERNNCTIEVGSPHVKGKGRPTAIVTISAWLRTRVAMISPVQTEGLCVRRSHGS</sequence>
<gene>
    <name evidence="1" type="ORF">HMPREF1316_2296</name>
</gene>
<keyword evidence="2" id="KW-1185">Reference proteome</keyword>
<organism evidence="1 2">
    <name type="scientific">Olsenella profusa F0195</name>
    <dbReference type="NCBI Taxonomy" id="1125712"/>
    <lineage>
        <taxon>Bacteria</taxon>
        <taxon>Bacillati</taxon>
        <taxon>Actinomycetota</taxon>
        <taxon>Coriobacteriia</taxon>
        <taxon>Coriobacteriales</taxon>
        <taxon>Atopobiaceae</taxon>
        <taxon>Olsenella</taxon>
    </lineage>
</organism>
<dbReference type="AlphaFoldDB" id="U2V4A4"/>
<proteinExistence type="predicted"/>
<dbReference type="PATRIC" id="fig|1125712.3.peg.1643"/>
<evidence type="ECO:0000313" key="2">
    <source>
        <dbReference type="Proteomes" id="UP000016638"/>
    </source>
</evidence>
<evidence type="ECO:0000313" key="1">
    <source>
        <dbReference type="EMBL" id="ERL07506.1"/>
    </source>
</evidence>
<protein>
    <submittedName>
        <fullName evidence="1">Uncharacterized protein</fullName>
    </submittedName>
</protein>
<comment type="caution">
    <text evidence="1">The sequence shown here is derived from an EMBL/GenBank/DDBJ whole genome shotgun (WGS) entry which is preliminary data.</text>
</comment>
<accession>U2V4A4</accession>
<dbReference type="Proteomes" id="UP000016638">
    <property type="component" value="Unassembled WGS sequence"/>
</dbReference>
<dbReference type="EMBL" id="AWEZ01000059">
    <property type="protein sequence ID" value="ERL07506.1"/>
    <property type="molecule type" value="Genomic_DNA"/>
</dbReference>
<name>U2V4A4_9ACTN</name>
<dbReference type="STRING" id="1125712.HMPREF1316_2296"/>